<comment type="catalytic activity">
    <reaction evidence="5">
        <text>dUTP + H2O = dUMP + diphosphate + H(+)</text>
        <dbReference type="Rhea" id="RHEA:10248"/>
        <dbReference type="ChEBI" id="CHEBI:15377"/>
        <dbReference type="ChEBI" id="CHEBI:15378"/>
        <dbReference type="ChEBI" id="CHEBI:33019"/>
        <dbReference type="ChEBI" id="CHEBI:61555"/>
        <dbReference type="ChEBI" id="CHEBI:246422"/>
        <dbReference type="EC" id="3.6.1.23"/>
    </reaction>
</comment>
<accession>F0SU07</accession>
<dbReference type="GO" id="GO:0004170">
    <property type="term" value="F:dUTP diphosphatase activity"/>
    <property type="evidence" value="ECO:0007669"/>
    <property type="project" value="UniProtKB-EC"/>
</dbReference>
<evidence type="ECO:0000256" key="3">
    <source>
        <dbReference type="ARBA" id="ARBA00022801"/>
    </source>
</evidence>
<evidence type="ECO:0000256" key="5">
    <source>
        <dbReference type="ARBA" id="ARBA00047686"/>
    </source>
</evidence>
<dbReference type="AlphaFoldDB" id="F0SU07"/>
<protein>
    <recommendedName>
        <fullName evidence="2">dUTP diphosphatase</fullName>
        <ecNumber evidence="2">3.6.1.23</ecNumber>
    </recommendedName>
</protein>
<dbReference type="GO" id="GO:0000287">
    <property type="term" value="F:magnesium ion binding"/>
    <property type="evidence" value="ECO:0007669"/>
    <property type="project" value="InterPro"/>
</dbReference>
<dbReference type="Gene3D" id="2.70.40.10">
    <property type="match status" value="1"/>
</dbReference>
<dbReference type="eggNOG" id="COG0756">
    <property type="taxonomic scope" value="Bacteria"/>
</dbReference>
<dbReference type="EC" id="3.6.1.23" evidence="2"/>
<dbReference type="KEGG" id="sgy:Sgly_2241"/>
<dbReference type="InterPro" id="IPR036157">
    <property type="entry name" value="dUTPase-like_sf"/>
</dbReference>
<dbReference type="Pfam" id="PF00692">
    <property type="entry name" value="dUTPase"/>
    <property type="match status" value="1"/>
</dbReference>
<comment type="similarity">
    <text evidence="1">Belongs to the dUTPase family.</text>
</comment>
<evidence type="ECO:0000259" key="6">
    <source>
        <dbReference type="Pfam" id="PF00692"/>
    </source>
</evidence>
<proteinExistence type="inferred from homology"/>
<evidence type="ECO:0000313" key="8">
    <source>
        <dbReference type="Proteomes" id="UP000007488"/>
    </source>
</evidence>
<name>F0SU07_SYNGF</name>
<dbReference type="InterPro" id="IPR008181">
    <property type="entry name" value="dUTPase"/>
</dbReference>
<dbReference type="Proteomes" id="UP000007488">
    <property type="component" value="Chromosome"/>
</dbReference>
<evidence type="ECO:0000256" key="4">
    <source>
        <dbReference type="ARBA" id="ARBA00023080"/>
    </source>
</evidence>
<dbReference type="OrthoDB" id="9809956at2"/>
<dbReference type="SUPFAM" id="SSF51283">
    <property type="entry name" value="dUTPase-like"/>
    <property type="match status" value="1"/>
</dbReference>
<dbReference type="InterPro" id="IPR033704">
    <property type="entry name" value="dUTPase_trimeric"/>
</dbReference>
<organism evidence="7 8">
    <name type="scientific">Syntrophobotulus glycolicus (strain DSM 8271 / FlGlyR)</name>
    <dbReference type="NCBI Taxonomy" id="645991"/>
    <lineage>
        <taxon>Bacteria</taxon>
        <taxon>Bacillati</taxon>
        <taxon>Bacillota</taxon>
        <taxon>Clostridia</taxon>
        <taxon>Eubacteriales</taxon>
        <taxon>Desulfitobacteriaceae</taxon>
        <taxon>Syntrophobotulus</taxon>
    </lineage>
</organism>
<dbReference type="PANTHER" id="PTHR11241">
    <property type="entry name" value="DEOXYURIDINE 5'-TRIPHOSPHATE NUCLEOTIDOHYDROLASE"/>
    <property type="match status" value="1"/>
</dbReference>
<dbReference type="EMBL" id="CP002547">
    <property type="protein sequence ID" value="ADY56530.1"/>
    <property type="molecule type" value="Genomic_DNA"/>
</dbReference>
<keyword evidence="8" id="KW-1185">Reference proteome</keyword>
<keyword evidence="4" id="KW-0546">Nucleotide metabolism</keyword>
<dbReference type="GO" id="GO:0046081">
    <property type="term" value="P:dUTP catabolic process"/>
    <property type="evidence" value="ECO:0007669"/>
    <property type="project" value="InterPro"/>
</dbReference>
<reference evidence="8" key="2">
    <citation type="submission" date="2011-02" db="EMBL/GenBank/DDBJ databases">
        <title>The complete genome of Syntrophobotulus glycolicus DSM 8271.</title>
        <authorList>
            <person name="Lucas S."/>
            <person name="Copeland A."/>
            <person name="Lapidus A."/>
            <person name="Bruce D."/>
            <person name="Goodwin L."/>
            <person name="Pitluck S."/>
            <person name="Kyrpides N."/>
            <person name="Mavromatis K."/>
            <person name="Pagani I."/>
            <person name="Ivanova N."/>
            <person name="Mikhailova N."/>
            <person name="Chertkov O."/>
            <person name="Held B."/>
            <person name="Detter J.C."/>
            <person name="Tapia R."/>
            <person name="Han C."/>
            <person name="Land M."/>
            <person name="Hauser L."/>
            <person name="Markowitz V."/>
            <person name="Cheng J.-F."/>
            <person name="Hugenholtz P."/>
            <person name="Woyke T."/>
            <person name="Wu D."/>
            <person name="Spring S."/>
            <person name="Schroeder M."/>
            <person name="Brambilla E."/>
            <person name="Klenk H.-P."/>
            <person name="Eisen J.A."/>
        </authorList>
    </citation>
    <scope>NUCLEOTIDE SEQUENCE [LARGE SCALE GENOMIC DNA]</scope>
    <source>
        <strain evidence="8">DSM 8271 / FlGlyR</strain>
    </source>
</reference>
<dbReference type="RefSeq" id="WP_013625395.1">
    <property type="nucleotide sequence ID" value="NC_015172.1"/>
</dbReference>
<keyword evidence="3" id="KW-0378">Hydrolase</keyword>
<dbReference type="CDD" id="cd07557">
    <property type="entry name" value="trimeric_dUTPase"/>
    <property type="match status" value="1"/>
</dbReference>
<reference evidence="7 8" key="1">
    <citation type="journal article" date="2011" name="Stand. Genomic Sci.">
        <title>Complete genome sequence of Syntrophobotulus glycolicus type strain (FlGlyR).</title>
        <authorList>
            <person name="Han C."/>
            <person name="Mwirichia R."/>
            <person name="Chertkov O."/>
            <person name="Held B."/>
            <person name="Lapidus A."/>
            <person name="Nolan M."/>
            <person name="Lucas S."/>
            <person name="Hammon N."/>
            <person name="Deshpande S."/>
            <person name="Cheng J.F."/>
            <person name="Tapia R."/>
            <person name="Goodwin L."/>
            <person name="Pitluck S."/>
            <person name="Huntemann M."/>
            <person name="Liolios K."/>
            <person name="Ivanova N."/>
            <person name="Pagani I."/>
            <person name="Mavromatis K."/>
            <person name="Ovchinikova G."/>
            <person name="Pati A."/>
            <person name="Chen A."/>
            <person name="Palaniappan K."/>
            <person name="Land M."/>
            <person name="Hauser L."/>
            <person name="Brambilla E.M."/>
            <person name="Rohde M."/>
            <person name="Spring S."/>
            <person name="Sikorski J."/>
            <person name="Goker M."/>
            <person name="Woyke T."/>
            <person name="Bristow J."/>
            <person name="Eisen J.A."/>
            <person name="Markowitz V."/>
            <person name="Hugenholtz P."/>
            <person name="Kyrpides N.C."/>
            <person name="Klenk H.P."/>
            <person name="Detter J.C."/>
        </authorList>
    </citation>
    <scope>NUCLEOTIDE SEQUENCE [LARGE SCALE GENOMIC DNA]</scope>
    <source>
        <strain evidence="8">DSM 8271 / FlGlyR</strain>
    </source>
</reference>
<evidence type="ECO:0000313" key="7">
    <source>
        <dbReference type="EMBL" id="ADY56530.1"/>
    </source>
</evidence>
<evidence type="ECO:0000256" key="1">
    <source>
        <dbReference type="ARBA" id="ARBA00006581"/>
    </source>
</evidence>
<dbReference type="STRING" id="645991.Sgly_2241"/>
<evidence type="ECO:0000256" key="2">
    <source>
        <dbReference type="ARBA" id="ARBA00012379"/>
    </source>
</evidence>
<dbReference type="InterPro" id="IPR029054">
    <property type="entry name" value="dUTPase-like"/>
</dbReference>
<gene>
    <name evidence="7" type="ordered locus">Sgly_2241</name>
</gene>
<dbReference type="PANTHER" id="PTHR11241:SF0">
    <property type="entry name" value="DEOXYURIDINE 5'-TRIPHOSPHATE NUCLEOTIDOHYDROLASE"/>
    <property type="match status" value="1"/>
</dbReference>
<dbReference type="HOGENOM" id="CLU_068508_0_0_9"/>
<dbReference type="GO" id="GO:0006226">
    <property type="term" value="P:dUMP biosynthetic process"/>
    <property type="evidence" value="ECO:0007669"/>
    <property type="project" value="InterPro"/>
</dbReference>
<sequence>MRRFLKVSYEQYRKDSDDGEENGELSKEYEDIILPRRATRCSAGYDFYAPRAFALEPGGQIKLATGIRAIMNEDEWLGLYIRSGHGFKFGVRLKNSVAVIDADYANALNEGHIQIAIYNGGDKLLRVEKGEAFAQGVFQKYLLTEDDNPRQSERLGGMGSTSSGN</sequence>
<feature type="domain" description="dUTPase-like" evidence="6">
    <location>
        <begin position="32"/>
        <end position="161"/>
    </location>
</feature>